<organism evidence="2">
    <name type="scientific">bioreactor metagenome</name>
    <dbReference type="NCBI Taxonomy" id="1076179"/>
    <lineage>
        <taxon>unclassified sequences</taxon>
        <taxon>metagenomes</taxon>
        <taxon>ecological metagenomes</taxon>
    </lineage>
</organism>
<name>A0A645JBU4_9ZZZZ</name>
<evidence type="ECO:0000256" key="1">
    <source>
        <dbReference type="SAM" id="MobiDB-lite"/>
    </source>
</evidence>
<gene>
    <name evidence="2" type="ORF">SDC9_208919</name>
</gene>
<sequence length="142" mass="15476">MTASPSRGEIRAASAAMLPWKRKTVMAENATPTPREEAKMTALMPSSSAFANNVEWSPVSPSCSAPTIAMAPTQNRRLAATKPSDTEAVPPGSRRSVFFCTQSPRDRIRRSKSSSSPSSAPRTMERMEISMFCPFRDPLTPI</sequence>
<dbReference type="AlphaFoldDB" id="A0A645JBU4"/>
<feature type="compositionally biased region" description="Low complexity" evidence="1">
    <location>
        <begin position="113"/>
        <end position="122"/>
    </location>
</feature>
<accession>A0A645JBU4</accession>
<feature type="region of interest" description="Disordered" evidence="1">
    <location>
        <begin position="102"/>
        <end position="128"/>
    </location>
</feature>
<comment type="caution">
    <text evidence="2">The sequence shown here is derived from an EMBL/GenBank/DDBJ whole genome shotgun (WGS) entry which is preliminary data.</text>
</comment>
<evidence type="ECO:0000313" key="2">
    <source>
        <dbReference type="EMBL" id="MPN61185.1"/>
    </source>
</evidence>
<reference evidence="2" key="1">
    <citation type="submission" date="2019-08" db="EMBL/GenBank/DDBJ databases">
        <authorList>
            <person name="Kucharzyk K."/>
            <person name="Murdoch R.W."/>
            <person name="Higgins S."/>
            <person name="Loffler F."/>
        </authorList>
    </citation>
    <scope>NUCLEOTIDE SEQUENCE</scope>
</reference>
<protein>
    <submittedName>
        <fullName evidence="2">Uncharacterized protein</fullName>
    </submittedName>
</protein>
<proteinExistence type="predicted"/>
<dbReference type="EMBL" id="VSSQ01137416">
    <property type="protein sequence ID" value="MPN61185.1"/>
    <property type="molecule type" value="Genomic_DNA"/>
</dbReference>